<name>A0ABS4WEV8_9MICC</name>
<reference evidence="2 3" key="1">
    <citation type="submission" date="2021-03" db="EMBL/GenBank/DDBJ databases">
        <title>Sequencing the genomes of 1000 actinobacteria strains.</title>
        <authorList>
            <person name="Klenk H.-P."/>
        </authorList>
    </citation>
    <scope>NUCLEOTIDE SEQUENCE [LARGE SCALE GENOMIC DNA]</scope>
    <source>
        <strain evidence="2 3">DSM 15454</strain>
    </source>
</reference>
<keyword evidence="3" id="KW-1185">Reference proteome</keyword>
<dbReference type="EMBL" id="JAGIOE010000001">
    <property type="protein sequence ID" value="MBP2374750.1"/>
    <property type="molecule type" value="Genomic_DNA"/>
</dbReference>
<dbReference type="Proteomes" id="UP000766570">
    <property type="component" value="Unassembled WGS sequence"/>
</dbReference>
<feature type="region of interest" description="Disordered" evidence="1">
    <location>
        <begin position="180"/>
        <end position="202"/>
    </location>
</feature>
<evidence type="ECO:0000313" key="2">
    <source>
        <dbReference type="EMBL" id="MBP2374750.1"/>
    </source>
</evidence>
<evidence type="ECO:0000256" key="1">
    <source>
        <dbReference type="SAM" id="MobiDB-lite"/>
    </source>
</evidence>
<gene>
    <name evidence="2" type="ORF">JOF46_002662</name>
</gene>
<feature type="region of interest" description="Disordered" evidence="1">
    <location>
        <begin position="1"/>
        <end position="50"/>
    </location>
</feature>
<sequence length="202" mass="22124">MGRALLASDVEAGPKDPAGSLIYREQFSSATTSGRESDSSKIPFEDGPPIHNVTVSTGQHKFAGSSWATNQHQVGFDSWCERDQLFLLDVDSEVTGLATQPFRLTMPRMPCRREISDHRVQVVSDSWASGIRATIMHLCATHELLARHKYPTSHNGFPVACSTTPPKVSPGKLASEFADFLGPSQSPRQNVTDQRNVSMSHC</sequence>
<accession>A0ABS4WEV8</accession>
<feature type="compositionally biased region" description="Polar residues" evidence="1">
    <location>
        <begin position="183"/>
        <end position="202"/>
    </location>
</feature>
<proteinExistence type="predicted"/>
<organism evidence="2 3">
    <name type="scientific">Paeniglutamicibacter psychrophenolicus</name>
    <dbReference type="NCBI Taxonomy" id="257454"/>
    <lineage>
        <taxon>Bacteria</taxon>
        <taxon>Bacillati</taxon>
        <taxon>Actinomycetota</taxon>
        <taxon>Actinomycetes</taxon>
        <taxon>Micrococcales</taxon>
        <taxon>Micrococcaceae</taxon>
        <taxon>Paeniglutamicibacter</taxon>
    </lineage>
</organism>
<evidence type="ECO:0000313" key="3">
    <source>
        <dbReference type="Proteomes" id="UP000766570"/>
    </source>
</evidence>
<comment type="caution">
    <text evidence="2">The sequence shown here is derived from an EMBL/GenBank/DDBJ whole genome shotgun (WGS) entry which is preliminary data.</text>
</comment>
<protein>
    <submittedName>
        <fullName evidence="2">Uncharacterized protein</fullName>
    </submittedName>
</protein>